<dbReference type="Pfam" id="PF02321">
    <property type="entry name" value="OEP"/>
    <property type="match status" value="2"/>
</dbReference>
<evidence type="ECO:0000256" key="3">
    <source>
        <dbReference type="ARBA" id="ARBA00022448"/>
    </source>
</evidence>
<dbReference type="EMBL" id="CP093313">
    <property type="protein sequence ID" value="UWZ86701.1"/>
    <property type="molecule type" value="Genomic_DNA"/>
</dbReference>
<dbReference type="Gene3D" id="1.20.1600.10">
    <property type="entry name" value="Outer membrane efflux proteins (OEP)"/>
    <property type="match status" value="1"/>
</dbReference>
<evidence type="ECO:0000256" key="4">
    <source>
        <dbReference type="ARBA" id="ARBA00022452"/>
    </source>
</evidence>
<feature type="coiled-coil region" evidence="8">
    <location>
        <begin position="287"/>
        <end position="324"/>
    </location>
</feature>
<dbReference type="InterPro" id="IPR003423">
    <property type="entry name" value="OMP_efflux"/>
</dbReference>
<name>A0A9J7BYR6_9BACT</name>
<keyword evidence="8" id="KW-0175">Coiled coil</keyword>
<gene>
    <name evidence="10" type="ORF">MOP44_12315</name>
</gene>
<evidence type="ECO:0000313" key="11">
    <source>
        <dbReference type="Proteomes" id="UP001059380"/>
    </source>
</evidence>
<feature type="coiled-coil region" evidence="8">
    <location>
        <begin position="401"/>
        <end position="428"/>
    </location>
</feature>
<evidence type="ECO:0000256" key="8">
    <source>
        <dbReference type="SAM" id="Coils"/>
    </source>
</evidence>
<keyword evidence="7" id="KW-0998">Cell outer membrane</keyword>
<dbReference type="AlphaFoldDB" id="A0A9J7BYR6"/>
<keyword evidence="4" id="KW-1134">Transmembrane beta strand</keyword>
<dbReference type="GO" id="GO:0015562">
    <property type="term" value="F:efflux transmembrane transporter activity"/>
    <property type="evidence" value="ECO:0007669"/>
    <property type="project" value="InterPro"/>
</dbReference>
<evidence type="ECO:0000313" key="10">
    <source>
        <dbReference type="EMBL" id="UWZ86701.1"/>
    </source>
</evidence>
<keyword evidence="11" id="KW-1185">Reference proteome</keyword>
<dbReference type="GO" id="GO:0009279">
    <property type="term" value="C:cell outer membrane"/>
    <property type="evidence" value="ECO:0007669"/>
    <property type="project" value="UniProtKB-SubCell"/>
</dbReference>
<accession>A0A9J7BYR6</accession>
<keyword evidence="6" id="KW-0472">Membrane</keyword>
<evidence type="ECO:0000256" key="9">
    <source>
        <dbReference type="SAM" id="SignalP"/>
    </source>
</evidence>
<dbReference type="PANTHER" id="PTHR30026">
    <property type="entry name" value="OUTER MEMBRANE PROTEIN TOLC"/>
    <property type="match status" value="1"/>
</dbReference>
<keyword evidence="5" id="KW-0812">Transmembrane</keyword>
<sequence length="484" mass="51447">MPYASLGSLFLALGLTATAGTARLNAQAQTGPALPSAQTIQTSVPSAAPSTASSFQGSVPVGQATDQTIDLTLDDAMQRGLKNNLGVILSGQQTAGARAERLSALQALLPTIDANLKASVQQVDLAALGLRVPGFPTVVGPFGYEDLRAYFQWSIVDVKSLRSYLASKHNFSAAQLTADDARQMVILTVGNAYLLALADESQVQSVEAQVNTAKVALDQAVASHQAGTAPLIDELRARVAYQTLEQQLIVAQNRLDKDRIALARTIGLPLAQKFNLADKAPYAAFDQVDLESTLKQAHLNRKDLQAQVEQTKAAEEQRKGATAERFPKVMTNVDYGLIGVNFGSSHGTIDATGAVSVPVFKEFGLRGEAEQAQAQLDTQRAHQSDASAQVDADVRDALLDIQAAQRQVEVARSSVDLANEALSQAQQRYVAGVDNNLAVTQAQQSVAQANDQLVSSLYRHNIAKLSLARSLGAAENYKSYLGGK</sequence>
<keyword evidence="3" id="KW-0813">Transport</keyword>
<reference evidence="10" key="1">
    <citation type="submission" date="2021-04" db="EMBL/GenBank/DDBJ databases">
        <title>Phylogenetic analysis of Acidobacteriaceae.</title>
        <authorList>
            <person name="Qiu L."/>
            <person name="Zhang Q."/>
        </authorList>
    </citation>
    <scope>NUCLEOTIDE SEQUENCE</scope>
    <source>
        <strain evidence="10">DSM 25168</strain>
    </source>
</reference>
<dbReference type="KEGG" id="orp:MOP44_12315"/>
<comment type="similarity">
    <text evidence="2">Belongs to the outer membrane factor (OMF) (TC 1.B.17) family.</text>
</comment>
<evidence type="ECO:0000256" key="6">
    <source>
        <dbReference type="ARBA" id="ARBA00023136"/>
    </source>
</evidence>
<protein>
    <submittedName>
        <fullName evidence="10">TolC family protein</fullName>
    </submittedName>
</protein>
<dbReference type="InterPro" id="IPR051906">
    <property type="entry name" value="TolC-like"/>
</dbReference>
<dbReference type="RefSeq" id="WP_260796338.1">
    <property type="nucleotide sequence ID" value="NZ_CP093313.1"/>
</dbReference>
<dbReference type="Proteomes" id="UP001059380">
    <property type="component" value="Chromosome"/>
</dbReference>
<organism evidence="10 11">
    <name type="scientific">Occallatibacter riparius</name>
    <dbReference type="NCBI Taxonomy" id="1002689"/>
    <lineage>
        <taxon>Bacteria</taxon>
        <taxon>Pseudomonadati</taxon>
        <taxon>Acidobacteriota</taxon>
        <taxon>Terriglobia</taxon>
        <taxon>Terriglobales</taxon>
        <taxon>Acidobacteriaceae</taxon>
        <taxon>Occallatibacter</taxon>
    </lineage>
</organism>
<evidence type="ECO:0000256" key="7">
    <source>
        <dbReference type="ARBA" id="ARBA00023237"/>
    </source>
</evidence>
<dbReference type="SUPFAM" id="SSF56954">
    <property type="entry name" value="Outer membrane efflux proteins (OEP)"/>
    <property type="match status" value="1"/>
</dbReference>
<feature type="signal peptide" evidence="9">
    <location>
        <begin position="1"/>
        <end position="19"/>
    </location>
</feature>
<dbReference type="PANTHER" id="PTHR30026:SF20">
    <property type="entry name" value="OUTER MEMBRANE PROTEIN TOLC"/>
    <property type="match status" value="1"/>
</dbReference>
<evidence type="ECO:0000256" key="1">
    <source>
        <dbReference type="ARBA" id="ARBA00004442"/>
    </source>
</evidence>
<keyword evidence="9" id="KW-0732">Signal</keyword>
<proteinExistence type="inferred from homology"/>
<evidence type="ECO:0000256" key="5">
    <source>
        <dbReference type="ARBA" id="ARBA00022692"/>
    </source>
</evidence>
<dbReference type="GO" id="GO:0015288">
    <property type="term" value="F:porin activity"/>
    <property type="evidence" value="ECO:0007669"/>
    <property type="project" value="TreeGrafter"/>
</dbReference>
<feature type="chain" id="PRO_5039892781" evidence="9">
    <location>
        <begin position="20"/>
        <end position="484"/>
    </location>
</feature>
<dbReference type="GO" id="GO:1990281">
    <property type="term" value="C:efflux pump complex"/>
    <property type="evidence" value="ECO:0007669"/>
    <property type="project" value="TreeGrafter"/>
</dbReference>
<comment type="subcellular location">
    <subcellularLocation>
        <location evidence="1">Cell outer membrane</location>
    </subcellularLocation>
</comment>
<evidence type="ECO:0000256" key="2">
    <source>
        <dbReference type="ARBA" id="ARBA00007613"/>
    </source>
</evidence>